<proteinExistence type="predicted"/>
<sequence length="650" mass="73942">MAMRQLIPAARRLDLLCGFGQFHRSLASRGQGLPAANTAAVPSFSDHEAKWRNLFQVGQLPNVCAAGVHQDGQLQPCSLMNKLRIFVHGQFGSSCSMSTEVQRRRKSARTVERDPTSTSRSMKSQGVLVHALSGRVKFLGVYIAAVAISRQRQRELKGLDRRRRIIHRLRMLQKQRQNSWEKETERLVLGAWIRGYRKAIDSLKSHQTARQAIVDKATELGMRTALTLTEGAPTESSDHFKRLLEEEENHFSRQGWEYLPLQVKGAYENFLLSIDAACDELKVQAAALKRLAQTSAAQDEYKKISSQDDKYSISSSISQTNGGHFVHSTMDGFKRDLEGSLVAELQSATHESHRMPHMVEQNVHSIIDRIADPHVLLASYDSIKTKLQFAYLKEGDIWEDFDWNWFKQTAKLLEAGTYEFTPARQVYMRRPGKGGEMRSHVLISPRDQVVEEAIRVELENIYDPIFLEDSHGFRPGKSCHTALKAIKNGWKGTSWFLQLEINNRYGISNHKRLLNILSERLQDQRLLNMLRQMFAVGIIDIGGPMCQNGSLLSALLCNIYYHELDVEVAKIRSEVNVRFDEHFDTRRIAKTGASPEQLEQNSQEAEYMSVRYIRVADEFLIGVTGSRAVALDILARVKHFAVSNLKLRFH</sequence>
<dbReference type="InterPro" id="IPR000477">
    <property type="entry name" value="RT_dom"/>
</dbReference>
<organism evidence="3 4">
    <name type="scientific">Sphagnum jensenii</name>
    <dbReference type="NCBI Taxonomy" id="128206"/>
    <lineage>
        <taxon>Eukaryota</taxon>
        <taxon>Viridiplantae</taxon>
        <taxon>Streptophyta</taxon>
        <taxon>Embryophyta</taxon>
        <taxon>Bryophyta</taxon>
        <taxon>Sphagnophytina</taxon>
        <taxon>Sphagnopsida</taxon>
        <taxon>Sphagnales</taxon>
        <taxon>Sphagnaceae</taxon>
        <taxon>Sphagnum</taxon>
    </lineage>
</organism>
<dbReference type="PANTHER" id="PTHR33642:SF3">
    <property type="entry name" value="NUCLEAR INTRON MATURASE 4, MITOCHONDRIAL"/>
    <property type="match status" value="1"/>
</dbReference>
<dbReference type="SUPFAM" id="SSF56672">
    <property type="entry name" value="DNA/RNA polymerases"/>
    <property type="match status" value="1"/>
</dbReference>
<feature type="domain" description="Reverse transcriptase" evidence="2">
    <location>
        <begin position="409"/>
        <end position="650"/>
    </location>
</feature>
<dbReference type="Proteomes" id="UP001497444">
    <property type="component" value="Chromosome 13"/>
</dbReference>
<dbReference type="PROSITE" id="PS50878">
    <property type="entry name" value="RT_POL"/>
    <property type="match status" value="1"/>
</dbReference>
<gene>
    <name evidence="3" type="ORF">CSSPJE1EN1_LOCUS5871</name>
</gene>
<reference evidence="3" key="1">
    <citation type="submission" date="2024-02" db="EMBL/GenBank/DDBJ databases">
        <authorList>
            <consortium name="ELIXIR-Norway"/>
            <consortium name="Elixir Norway"/>
        </authorList>
    </citation>
    <scope>NUCLEOTIDE SEQUENCE</scope>
</reference>
<dbReference type="EMBL" id="OZ020108">
    <property type="protein sequence ID" value="CAK9260393.1"/>
    <property type="molecule type" value="Genomic_DNA"/>
</dbReference>
<feature type="region of interest" description="Disordered" evidence="1">
    <location>
        <begin position="98"/>
        <end position="122"/>
    </location>
</feature>
<accession>A0ABP0W0U2</accession>
<keyword evidence="4" id="KW-1185">Reference proteome</keyword>
<evidence type="ECO:0000256" key="1">
    <source>
        <dbReference type="SAM" id="MobiDB-lite"/>
    </source>
</evidence>
<dbReference type="InterPro" id="IPR043502">
    <property type="entry name" value="DNA/RNA_pol_sf"/>
</dbReference>
<dbReference type="CDD" id="cd01651">
    <property type="entry name" value="RT_G2_intron"/>
    <property type="match status" value="1"/>
</dbReference>
<evidence type="ECO:0000313" key="3">
    <source>
        <dbReference type="EMBL" id="CAK9260393.1"/>
    </source>
</evidence>
<evidence type="ECO:0000259" key="2">
    <source>
        <dbReference type="PROSITE" id="PS50878"/>
    </source>
</evidence>
<dbReference type="PANTHER" id="PTHR33642">
    <property type="entry name" value="COX1/OXI3 INTRON 1 PROTEIN-RELATED"/>
    <property type="match status" value="1"/>
</dbReference>
<evidence type="ECO:0000313" key="4">
    <source>
        <dbReference type="Proteomes" id="UP001497444"/>
    </source>
</evidence>
<name>A0ABP0W0U2_9BRYO</name>
<protein>
    <recommendedName>
        <fullName evidence="2">Reverse transcriptase domain-containing protein</fullName>
    </recommendedName>
</protein>